<dbReference type="RefSeq" id="WP_380941828.1">
    <property type="nucleotide sequence ID" value="NZ_JBHUFC010000024.1"/>
</dbReference>
<dbReference type="SUPFAM" id="SSF55874">
    <property type="entry name" value="ATPase domain of HSP90 chaperone/DNA topoisomerase II/histidine kinase"/>
    <property type="match status" value="1"/>
</dbReference>
<accession>A0ABW4NIJ4</accession>
<dbReference type="Proteomes" id="UP001597283">
    <property type="component" value="Unassembled WGS sequence"/>
</dbReference>
<dbReference type="InterPro" id="IPR036890">
    <property type="entry name" value="HATPase_C_sf"/>
</dbReference>
<protein>
    <recommendedName>
        <fullName evidence="3">ATP-binding protein</fullName>
    </recommendedName>
</protein>
<comment type="caution">
    <text evidence="1">The sequence shown here is derived from an EMBL/GenBank/DDBJ whole genome shotgun (WGS) entry which is preliminary data.</text>
</comment>
<evidence type="ECO:0000313" key="2">
    <source>
        <dbReference type="Proteomes" id="UP001597283"/>
    </source>
</evidence>
<dbReference type="EMBL" id="JBHUFC010000024">
    <property type="protein sequence ID" value="MFD1789686.1"/>
    <property type="molecule type" value="Genomic_DNA"/>
</dbReference>
<keyword evidence="2" id="KW-1185">Reference proteome</keyword>
<organism evidence="1 2">
    <name type="scientific">Sphingomonas floccifaciens</name>
    <dbReference type="NCBI Taxonomy" id="1844115"/>
    <lineage>
        <taxon>Bacteria</taxon>
        <taxon>Pseudomonadati</taxon>
        <taxon>Pseudomonadota</taxon>
        <taxon>Alphaproteobacteria</taxon>
        <taxon>Sphingomonadales</taxon>
        <taxon>Sphingomonadaceae</taxon>
        <taxon>Sphingomonas</taxon>
    </lineage>
</organism>
<gene>
    <name evidence="1" type="ORF">ACFSC3_19200</name>
</gene>
<sequence length="296" mass="32860">MTTTVYLPRRFETDAIYTFLNFLVDRDGNPIDDHIIFDFRYLSFIEGTGFTALFNTLEWLGRRGVRRQFARPSTGSSAISYLDDCGFFRQFLGRPLSNRAAARRSTLPCSKVAHTDGHGWLEFTLSPWLSSVLRVPPGAIASVKTCVKEIFNNIADHSSEQIGCVHAQHYPQLSQVRLTVSDFGRGIPDTIKTIRPGLDDGQAILTASREGVTAKSNPQNRGIGLDFLITHVTANHGRVSIYSHSGSLICDPGRSVDEPVRRPAVMPGLYPGTMVDIMLPTDRFVGDELGTEDLEW</sequence>
<dbReference type="Gene3D" id="3.30.565.10">
    <property type="entry name" value="Histidine kinase-like ATPase, C-terminal domain"/>
    <property type="match status" value="1"/>
</dbReference>
<evidence type="ECO:0008006" key="3">
    <source>
        <dbReference type="Google" id="ProtNLM"/>
    </source>
</evidence>
<proteinExistence type="predicted"/>
<reference evidence="2" key="1">
    <citation type="journal article" date="2019" name="Int. J. Syst. Evol. Microbiol.">
        <title>The Global Catalogue of Microorganisms (GCM) 10K type strain sequencing project: providing services to taxonomists for standard genome sequencing and annotation.</title>
        <authorList>
            <consortium name="The Broad Institute Genomics Platform"/>
            <consortium name="The Broad Institute Genome Sequencing Center for Infectious Disease"/>
            <person name="Wu L."/>
            <person name="Ma J."/>
        </authorList>
    </citation>
    <scope>NUCLEOTIDE SEQUENCE [LARGE SCALE GENOMIC DNA]</scope>
    <source>
        <strain evidence="2">Q85</strain>
    </source>
</reference>
<name>A0ABW4NIJ4_9SPHN</name>
<evidence type="ECO:0000313" key="1">
    <source>
        <dbReference type="EMBL" id="MFD1789686.1"/>
    </source>
</evidence>